<accession>A0ACC0L5G3</accession>
<proteinExistence type="predicted"/>
<dbReference type="EMBL" id="CM046400">
    <property type="protein sequence ID" value="KAI8523949.1"/>
    <property type="molecule type" value="Genomic_DNA"/>
</dbReference>
<keyword evidence="2" id="KW-1185">Reference proteome</keyword>
<name>A0ACC0L5G3_RHOML</name>
<gene>
    <name evidence="1" type="ORF">RHMOL_Rhmol13G0111400</name>
</gene>
<evidence type="ECO:0000313" key="1">
    <source>
        <dbReference type="EMBL" id="KAI8523949.1"/>
    </source>
</evidence>
<dbReference type="Proteomes" id="UP001062846">
    <property type="component" value="Chromosome 13"/>
</dbReference>
<sequence length="129" mass="13735">MAVSLWFGFSMAAAGWLRFSWMVYSWSSLCVEFRPAAFLRSHSGEGPAVRLLWSAGFLPPTATFGSGRIGLTARLDPPVVCTVVAAVVVRVLGVGLGGPVQVGPVFGLLSVWALLYYLGDGLDFIVSIL</sequence>
<evidence type="ECO:0000313" key="2">
    <source>
        <dbReference type="Proteomes" id="UP001062846"/>
    </source>
</evidence>
<comment type="caution">
    <text evidence="1">The sequence shown here is derived from an EMBL/GenBank/DDBJ whole genome shotgun (WGS) entry which is preliminary data.</text>
</comment>
<protein>
    <submittedName>
        <fullName evidence="1">Uncharacterized protein</fullName>
    </submittedName>
</protein>
<organism evidence="1 2">
    <name type="scientific">Rhododendron molle</name>
    <name type="common">Chinese azalea</name>
    <name type="synonym">Azalea mollis</name>
    <dbReference type="NCBI Taxonomy" id="49168"/>
    <lineage>
        <taxon>Eukaryota</taxon>
        <taxon>Viridiplantae</taxon>
        <taxon>Streptophyta</taxon>
        <taxon>Embryophyta</taxon>
        <taxon>Tracheophyta</taxon>
        <taxon>Spermatophyta</taxon>
        <taxon>Magnoliopsida</taxon>
        <taxon>eudicotyledons</taxon>
        <taxon>Gunneridae</taxon>
        <taxon>Pentapetalae</taxon>
        <taxon>asterids</taxon>
        <taxon>Ericales</taxon>
        <taxon>Ericaceae</taxon>
        <taxon>Ericoideae</taxon>
        <taxon>Rhodoreae</taxon>
        <taxon>Rhododendron</taxon>
    </lineage>
</organism>
<reference evidence="1" key="1">
    <citation type="submission" date="2022-02" db="EMBL/GenBank/DDBJ databases">
        <title>Plant Genome Project.</title>
        <authorList>
            <person name="Zhang R.-G."/>
        </authorList>
    </citation>
    <scope>NUCLEOTIDE SEQUENCE</scope>
    <source>
        <strain evidence="1">AT1</strain>
    </source>
</reference>